<dbReference type="Gene3D" id="1.20.1250.20">
    <property type="entry name" value="MFS general substrate transporter like domains"/>
    <property type="match status" value="1"/>
</dbReference>
<dbReference type="Ensembl" id="ENSSDUT00000011140.1">
    <property type="protein sequence ID" value="ENSSDUP00000010940.1"/>
    <property type="gene ID" value="ENSSDUG00000007864.1"/>
</dbReference>
<dbReference type="GeneTree" id="ENSGT00390000005318"/>
<evidence type="ECO:0000256" key="8">
    <source>
        <dbReference type="SAM" id="Phobius"/>
    </source>
</evidence>
<evidence type="ECO:0000256" key="3">
    <source>
        <dbReference type="ARBA" id="ARBA00022448"/>
    </source>
</evidence>
<feature type="transmembrane region" description="Helical" evidence="8">
    <location>
        <begin position="300"/>
        <end position="321"/>
    </location>
</feature>
<feature type="transmembrane region" description="Helical" evidence="8">
    <location>
        <begin position="160"/>
        <end position="179"/>
    </location>
</feature>
<dbReference type="GO" id="GO:0046624">
    <property type="term" value="F:sphingolipid transporter activity"/>
    <property type="evidence" value="ECO:0007669"/>
    <property type="project" value="TreeGrafter"/>
</dbReference>
<dbReference type="AlphaFoldDB" id="A0A3B4TZ03"/>
<dbReference type="PANTHER" id="PTHR11328">
    <property type="entry name" value="MAJOR FACILITATOR SUPERFAMILY DOMAIN-CONTAINING PROTEIN"/>
    <property type="match status" value="1"/>
</dbReference>
<dbReference type="InterPro" id="IPR039672">
    <property type="entry name" value="MFS_2"/>
</dbReference>
<evidence type="ECO:0000256" key="6">
    <source>
        <dbReference type="ARBA" id="ARBA00022989"/>
    </source>
</evidence>
<keyword evidence="10" id="KW-1185">Reference proteome</keyword>
<keyword evidence="6 8" id="KW-1133">Transmembrane helix</keyword>
<proteinExistence type="inferred from homology"/>
<feature type="transmembrane region" description="Helical" evidence="8">
    <location>
        <begin position="211"/>
        <end position="231"/>
    </location>
</feature>
<accession>A0A3B4TZ03</accession>
<comment type="subcellular location">
    <subcellularLocation>
        <location evidence="1">Cell membrane</location>
        <topology evidence="1">Multi-pass membrane protein</topology>
    </subcellularLocation>
</comment>
<dbReference type="GO" id="GO:0015293">
    <property type="term" value="F:symporter activity"/>
    <property type="evidence" value="ECO:0007669"/>
    <property type="project" value="InterPro"/>
</dbReference>
<evidence type="ECO:0000313" key="10">
    <source>
        <dbReference type="Proteomes" id="UP000261420"/>
    </source>
</evidence>
<evidence type="ECO:0000256" key="2">
    <source>
        <dbReference type="ARBA" id="ARBA00008335"/>
    </source>
</evidence>
<evidence type="ECO:0000313" key="9">
    <source>
        <dbReference type="Ensembl" id="ENSSDUP00000010940.1"/>
    </source>
</evidence>
<dbReference type="Pfam" id="PF13347">
    <property type="entry name" value="MFS_2"/>
    <property type="match status" value="1"/>
</dbReference>
<evidence type="ECO:0000256" key="4">
    <source>
        <dbReference type="ARBA" id="ARBA00022475"/>
    </source>
</evidence>
<name>A0A3B4TZ03_SERDU</name>
<keyword evidence="5 8" id="KW-0812">Transmembrane</keyword>
<organism evidence="9 10">
    <name type="scientific">Seriola dumerili</name>
    <name type="common">Greater amberjack</name>
    <name type="synonym">Caranx dumerili</name>
    <dbReference type="NCBI Taxonomy" id="41447"/>
    <lineage>
        <taxon>Eukaryota</taxon>
        <taxon>Metazoa</taxon>
        <taxon>Chordata</taxon>
        <taxon>Craniata</taxon>
        <taxon>Vertebrata</taxon>
        <taxon>Euteleostomi</taxon>
        <taxon>Actinopterygii</taxon>
        <taxon>Neopterygii</taxon>
        <taxon>Teleostei</taxon>
        <taxon>Neoteleostei</taxon>
        <taxon>Acanthomorphata</taxon>
        <taxon>Carangaria</taxon>
        <taxon>Carangiformes</taxon>
        <taxon>Carangidae</taxon>
        <taxon>Seriola</taxon>
    </lineage>
</organism>
<keyword evidence="7 8" id="KW-0472">Membrane</keyword>
<protein>
    <submittedName>
        <fullName evidence="9">MFSD2 lysolipid transporter B, sphingolipid</fullName>
    </submittedName>
</protein>
<feature type="transmembrane region" description="Helical" evidence="8">
    <location>
        <begin position="120"/>
        <end position="140"/>
    </location>
</feature>
<reference evidence="9" key="2">
    <citation type="submission" date="2025-09" db="UniProtKB">
        <authorList>
            <consortium name="Ensembl"/>
        </authorList>
    </citation>
    <scope>IDENTIFICATION</scope>
</reference>
<dbReference type="PANTHER" id="PTHR11328:SF30">
    <property type="entry name" value="SPHINGOSINE-1-PHOSPHATE TRANSPORTER MFSD2B"/>
    <property type="match status" value="1"/>
</dbReference>
<dbReference type="InterPro" id="IPR036259">
    <property type="entry name" value="MFS_trans_sf"/>
</dbReference>
<sequence>MVTGCFHVPYSALTMFLSIDQKERDSATAYRMTMEVLGTLVGAAIQGQIVASAHTLKHCPTHNISAGYLGNSSGAEIVKSLVHSQDYLSHAVSVTVPSQEPRTEKQIPFYRGFILVMRHGPYLTLTAAFLFITVAIQLVQSNFVLFCTYAADLRDHFQNIVLTILVSAVISIPLWQWFLQRFGKKTAAFCGITWIMPFTLMLVFIPNVVVAYVVAVSSGLSVAASLLLPWSMLPDVVDDFRLANPYSKGHEAIFYSFYVFFTKFAAGISLGVSTLCLEFAGYDTGACKQPAPVVYTLKLLIGAAPVAFIVTGLMILLLYPISEDVRLRNKLCLEELRRLVCSEWFSTNLKKKLLPNH</sequence>
<dbReference type="FunFam" id="1.20.1250.20:FF:000183">
    <property type="entry name" value="sodium-dependent lysophosphatidylcholine symporter 1 isoform X2"/>
    <property type="match status" value="1"/>
</dbReference>
<feature type="transmembrane region" description="Helical" evidence="8">
    <location>
        <begin position="186"/>
        <end position="205"/>
    </location>
</feature>
<dbReference type="SUPFAM" id="SSF103473">
    <property type="entry name" value="MFS general substrate transporter"/>
    <property type="match status" value="1"/>
</dbReference>
<reference evidence="9" key="1">
    <citation type="submission" date="2025-08" db="UniProtKB">
        <authorList>
            <consortium name="Ensembl"/>
        </authorList>
    </citation>
    <scope>IDENTIFICATION</scope>
</reference>
<dbReference type="GO" id="GO:0008643">
    <property type="term" value="P:carbohydrate transport"/>
    <property type="evidence" value="ECO:0007669"/>
    <property type="project" value="InterPro"/>
</dbReference>
<evidence type="ECO:0000256" key="1">
    <source>
        <dbReference type="ARBA" id="ARBA00004651"/>
    </source>
</evidence>
<evidence type="ECO:0000256" key="5">
    <source>
        <dbReference type="ARBA" id="ARBA00022692"/>
    </source>
</evidence>
<comment type="similarity">
    <text evidence="2">Belongs to the major facilitator superfamily.</text>
</comment>
<dbReference type="GO" id="GO:0005886">
    <property type="term" value="C:plasma membrane"/>
    <property type="evidence" value="ECO:0007669"/>
    <property type="project" value="UniProtKB-SubCell"/>
</dbReference>
<keyword evidence="4" id="KW-1003">Cell membrane</keyword>
<evidence type="ECO:0000256" key="7">
    <source>
        <dbReference type="ARBA" id="ARBA00023136"/>
    </source>
</evidence>
<keyword evidence="3" id="KW-0813">Transport</keyword>
<dbReference type="Proteomes" id="UP000261420">
    <property type="component" value="Unplaced"/>
</dbReference>
<feature type="transmembrane region" description="Helical" evidence="8">
    <location>
        <begin position="252"/>
        <end position="280"/>
    </location>
</feature>